<dbReference type="RefSeq" id="WP_245032583.1">
    <property type="nucleotide sequence ID" value="NZ_CP095075.1"/>
</dbReference>
<evidence type="ECO:0000313" key="8">
    <source>
        <dbReference type="Proteomes" id="UP000830326"/>
    </source>
</evidence>
<gene>
    <name evidence="7" type="ORF">MUO15_00485</name>
</gene>
<keyword evidence="5 6" id="KW-0472">Membrane</keyword>
<evidence type="ECO:0000256" key="4">
    <source>
        <dbReference type="ARBA" id="ARBA00022989"/>
    </source>
</evidence>
<proteinExistence type="predicted"/>
<evidence type="ECO:0000256" key="5">
    <source>
        <dbReference type="ARBA" id="ARBA00023136"/>
    </source>
</evidence>
<dbReference type="InterPro" id="IPR019108">
    <property type="entry name" value="Caa3_assmbl_CtaG-rel"/>
</dbReference>
<name>A0ABY4HBH2_9BACI</name>
<comment type="subcellular location">
    <subcellularLocation>
        <location evidence="1">Cell membrane</location>
        <topology evidence="1">Multi-pass membrane protein</topology>
    </subcellularLocation>
</comment>
<keyword evidence="3 6" id="KW-0812">Transmembrane</keyword>
<dbReference type="Proteomes" id="UP000830326">
    <property type="component" value="Chromosome"/>
</dbReference>
<organism evidence="7 8">
    <name type="scientific">Halobacillus amylolyticus</name>
    <dbReference type="NCBI Taxonomy" id="2932259"/>
    <lineage>
        <taxon>Bacteria</taxon>
        <taxon>Bacillati</taxon>
        <taxon>Bacillota</taxon>
        <taxon>Bacilli</taxon>
        <taxon>Bacillales</taxon>
        <taxon>Bacillaceae</taxon>
        <taxon>Halobacillus</taxon>
    </lineage>
</organism>
<protein>
    <submittedName>
        <fullName evidence="7">Cytochrome c oxidase assembly protein</fullName>
    </submittedName>
</protein>
<feature type="transmembrane region" description="Helical" evidence="6">
    <location>
        <begin position="153"/>
        <end position="171"/>
    </location>
</feature>
<evidence type="ECO:0000256" key="3">
    <source>
        <dbReference type="ARBA" id="ARBA00022692"/>
    </source>
</evidence>
<keyword evidence="8" id="KW-1185">Reference proteome</keyword>
<evidence type="ECO:0000313" key="7">
    <source>
        <dbReference type="EMBL" id="UOR12059.1"/>
    </source>
</evidence>
<feature type="transmembrane region" description="Helical" evidence="6">
    <location>
        <begin position="224"/>
        <end position="246"/>
    </location>
</feature>
<feature type="transmembrane region" description="Helical" evidence="6">
    <location>
        <begin position="266"/>
        <end position="289"/>
    </location>
</feature>
<dbReference type="EMBL" id="CP095075">
    <property type="protein sequence ID" value="UOR12059.1"/>
    <property type="molecule type" value="Genomic_DNA"/>
</dbReference>
<evidence type="ECO:0000256" key="2">
    <source>
        <dbReference type="ARBA" id="ARBA00022475"/>
    </source>
</evidence>
<keyword evidence="2" id="KW-1003">Cell membrane</keyword>
<dbReference type="Pfam" id="PF09678">
    <property type="entry name" value="Caa3_CtaG"/>
    <property type="match status" value="1"/>
</dbReference>
<feature type="transmembrane region" description="Helical" evidence="6">
    <location>
        <begin position="85"/>
        <end position="105"/>
    </location>
</feature>
<evidence type="ECO:0000256" key="1">
    <source>
        <dbReference type="ARBA" id="ARBA00004651"/>
    </source>
</evidence>
<reference evidence="7" key="1">
    <citation type="submission" date="2022-04" db="EMBL/GenBank/DDBJ databases">
        <title>Halobacillus sp. isolated from saltern.</title>
        <authorList>
            <person name="Won M."/>
            <person name="Lee C.-M."/>
            <person name="Woen H.-Y."/>
            <person name="Kwon S.-W."/>
        </authorList>
    </citation>
    <scope>NUCLEOTIDE SEQUENCE</scope>
    <source>
        <strain evidence="7">SSHM10-5</strain>
    </source>
</reference>
<keyword evidence="4 6" id="KW-1133">Transmembrane helix</keyword>
<accession>A0ABY4HBH2</accession>
<feature type="transmembrane region" description="Helical" evidence="6">
    <location>
        <begin position="42"/>
        <end position="64"/>
    </location>
</feature>
<feature type="transmembrane region" description="Helical" evidence="6">
    <location>
        <begin position="120"/>
        <end position="141"/>
    </location>
</feature>
<feature type="transmembrane region" description="Helical" evidence="6">
    <location>
        <begin position="183"/>
        <end position="203"/>
    </location>
</feature>
<evidence type="ECO:0000256" key="6">
    <source>
        <dbReference type="SAM" id="Phobius"/>
    </source>
</evidence>
<sequence>MKVKNHLKILGLTLFLFAFLPIQTFAHNPEVRANGKGNLFQQYTWFEILNPTLLFSLIVVYIVYLRTMRKISNTRLGERNLKKKVCFILGLFTIYISLAGPLAILSNNLLFSAHMLQQSFMYIVMPPLILLGMPPEFYQLLDEKLSKPRFLRILKSPLFNLLLFNVLWSFYHLPSLYEYFLEHFILLEILHLVLTTSAFLMWIQVFAPEDKINEMSYIKKIGYMFANGMLITPACALIIFGGDVMYPSISEAPQLFPWFTDLQDQRLGGIIMKVVQEFSYGTAIAYVFFKWARLERAKDAQVDDYPSVIVE</sequence>